<proteinExistence type="predicted"/>
<evidence type="ECO:0000313" key="3">
    <source>
        <dbReference type="Proteomes" id="UP000823775"/>
    </source>
</evidence>
<evidence type="ECO:0000256" key="1">
    <source>
        <dbReference type="SAM" id="MobiDB-lite"/>
    </source>
</evidence>
<dbReference type="Proteomes" id="UP000823775">
    <property type="component" value="Unassembled WGS sequence"/>
</dbReference>
<sequence length="69" mass="7787">MVALPRSANHGKNHPHVLRSRSETGPDGSVNLMVWQCYVPGKPKDTAAYKRRVRQQSQARALLFDITML</sequence>
<accession>A0ABS8TDI5</accession>
<reference evidence="2 3" key="1">
    <citation type="journal article" date="2021" name="BMC Genomics">
        <title>Datura genome reveals duplications of psychoactive alkaloid biosynthetic genes and high mutation rate following tissue culture.</title>
        <authorList>
            <person name="Rajewski A."/>
            <person name="Carter-House D."/>
            <person name="Stajich J."/>
            <person name="Litt A."/>
        </authorList>
    </citation>
    <scope>NUCLEOTIDE SEQUENCE [LARGE SCALE GENOMIC DNA]</scope>
    <source>
        <strain evidence="2">AR-01</strain>
    </source>
</reference>
<dbReference type="EMBL" id="JACEIK010001395">
    <property type="protein sequence ID" value="MCD7469050.1"/>
    <property type="molecule type" value="Genomic_DNA"/>
</dbReference>
<feature type="region of interest" description="Disordered" evidence="1">
    <location>
        <begin position="1"/>
        <end position="27"/>
    </location>
</feature>
<keyword evidence="3" id="KW-1185">Reference proteome</keyword>
<name>A0ABS8TDI5_DATST</name>
<protein>
    <submittedName>
        <fullName evidence="2">Uncharacterized protein</fullName>
    </submittedName>
</protein>
<comment type="caution">
    <text evidence="2">The sequence shown here is derived from an EMBL/GenBank/DDBJ whole genome shotgun (WGS) entry which is preliminary data.</text>
</comment>
<gene>
    <name evidence="2" type="ORF">HAX54_007669</name>
</gene>
<feature type="compositionally biased region" description="Basic residues" evidence="1">
    <location>
        <begin position="9"/>
        <end position="19"/>
    </location>
</feature>
<evidence type="ECO:0000313" key="2">
    <source>
        <dbReference type="EMBL" id="MCD7469050.1"/>
    </source>
</evidence>
<organism evidence="2 3">
    <name type="scientific">Datura stramonium</name>
    <name type="common">Jimsonweed</name>
    <name type="synonym">Common thornapple</name>
    <dbReference type="NCBI Taxonomy" id="4076"/>
    <lineage>
        <taxon>Eukaryota</taxon>
        <taxon>Viridiplantae</taxon>
        <taxon>Streptophyta</taxon>
        <taxon>Embryophyta</taxon>
        <taxon>Tracheophyta</taxon>
        <taxon>Spermatophyta</taxon>
        <taxon>Magnoliopsida</taxon>
        <taxon>eudicotyledons</taxon>
        <taxon>Gunneridae</taxon>
        <taxon>Pentapetalae</taxon>
        <taxon>asterids</taxon>
        <taxon>lamiids</taxon>
        <taxon>Solanales</taxon>
        <taxon>Solanaceae</taxon>
        <taxon>Solanoideae</taxon>
        <taxon>Datureae</taxon>
        <taxon>Datura</taxon>
    </lineage>
</organism>